<feature type="non-terminal residue" evidence="1">
    <location>
        <position position="1"/>
    </location>
</feature>
<accession>A0A8S3F7X9</accession>
<name>A0A8S3F7X9_9BILA</name>
<reference evidence="1" key="1">
    <citation type="submission" date="2021-02" db="EMBL/GenBank/DDBJ databases">
        <authorList>
            <person name="Nowell W R."/>
        </authorList>
    </citation>
    <scope>NUCLEOTIDE SEQUENCE</scope>
</reference>
<evidence type="ECO:0000313" key="2">
    <source>
        <dbReference type="Proteomes" id="UP000676336"/>
    </source>
</evidence>
<dbReference type="Proteomes" id="UP000676336">
    <property type="component" value="Unassembled WGS sequence"/>
</dbReference>
<comment type="caution">
    <text evidence="1">The sequence shown here is derived from an EMBL/GenBank/DDBJ whole genome shotgun (WGS) entry which is preliminary data.</text>
</comment>
<dbReference type="AlphaFoldDB" id="A0A8S3F7X9"/>
<organism evidence="1 2">
    <name type="scientific">Rotaria magnacalcarata</name>
    <dbReference type="NCBI Taxonomy" id="392030"/>
    <lineage>
        <taxon>Eukaryota</taxon>
        <taxon>Metazoa</taxon>
        <taxon>Spiralia</taxon>
        <taxon>Gnathifera</taxon>
        <taxon>Rotifera</taxon>
        <taxon>Eurotatoria</taxon>
        <taxon>Bdelloidea</taxon>
        <taxon>Philodinida</taxon>
        <taxon>Philodinidae</taxon>
        <taxon>Rotaria</taxon>
    </lineage>
</organism>
<evidence type="ECO:0000313" key="1">
    <source>
        <dbReference type="EMBL" id="CAF5103896.1"/>
    </source>
</evidence>
<dbReference type="EMBL" id="CAJOBI010250824">
    <property type="protein sequence ID" value="CAF5103896.1"/>
    <property type="molecule type" value="Genomic_DNA"/>
</dbReference>
<protein>
    <submittedName>
        <fullName evidence="1">Uncharacterized protein</fullName>
    </submittedName>
</protein>
<gene>
    <name evidence="1" type="ORF">SMN809_LOCUS61808</name>
</gene>
<proteinExistence type="predicted"/>
<sequence length="48" mass="5455">WTKSYALRITHCLAITPLHTNHFTVPPTPSTAPRPCPVEKKFQIKLTL</sequence>